<dbReference type="PANTHER" id="PTHR11003">
    <property type="entry name" value="POTASSIUM CHANNEL, SUBFAMILY K"/>
    <property type="match status" value="1"/>
</dbReference>
<dbReference type="SUPFAM" id="SSF81324">
    <property type="entry name" value="Voltage-gated potassium channels"/>
    <property type="match status" value="1"/>
</dbReference>
<name>A0A1R1YP90_9FUNG</name>
<keyword evidence="4 9" id="KW-1133">Transmembrane helix</keyword>
<dbReference type="OrthoDB" id="5582894at2759"/>
<keyword evidence="7" id="KW-0407">Ion channel</keyword>
<dbReference type="Pfam" id="PF07885">
    <property type="entry name" value="Ion_trans_2"/>
    <property type="match status" value="1"/>
</dbReference>
<evidence type="ECO:0000256" key="1">
    <source>
        <dbReference type="ARBA" id="ARBA00004141"/>
    </source>
</evidence>
<evidence type="ECO:0000256" key="3">
    <source>
        <dbReference type="ARBA" id="ARBA00022692"/>
    </source>
</evidence>
<feature type="compositionally biased region" description="Polar residues" evidence="8">
    <location>
        <begin position="52"/>
        <end position="61"/>
    </location>
</feature>
<feature type="region of interest" description="Disordered" evidence="8">
    <location>
        <begin position="138"/>
        <end position="180"/>
    </location>
</feature>
<dbReference type="GO" id="GO:0015271">
    <property type="term" value="F:outward rectifier potassium channel activity"/>
    <property type="evidence" value="ECO:0007669"/>
    <property type="project" value="TreeGrafter"/>
</dbReference>
<dbReference type="InterPro" id="IPR003280">
    <property type="entry name" value="2pore_dom_K_chnl"/>
</dbReference>
<evidence type="ECO:0000256" key="2">
    <source>
        <dbReference type="ARBA" id="ARBA00022448"/>
    </source>
</evidence>
<feature type="domain" description="Potassium channel" evidence="10">
    <location>
        <begin position="216"/>
        <end position="285"/>
    </location>
</feature>
<keyword evidence="2" id="KW-0813">Transport</keyword>
<keyword evidence="6 9" id="KW-0472">Membrane</keyword>
<feature type="region of interest" description="Disordered" evidence="8">
    <location>
        <begin position="7"/>
        <end position="100"/>
    </location>
</feature>
<evidence type="ECO:0000256" key="8">
    <source>
        <dbReference type="SAM" id="MobiDB-lite"/>
    </source>
</evidence>
<comment type="subcellular location">
    <subcellularLocation>
        <location evidence="1">Membrane</location>
        <topology evidence="1">Multi-pass membrane protein</topology>
    </subcellularLocation>
</comment>
<keyword evidence="5" id="KW-0406">Ion transport</keyword>
<organism evidence="11 12">
    <name type="scientific">Smittium culicis</name>
    <dbReference type="NCBI Taxonomy" id="133412"/>
    <lineage>
        <taxon>Eukaryota</taxon>
        <taxon>Fungi</taxon>
        <taxon>Fungi incertae sedis</taxon>
        <taxon>Zoopagomycota</taxon>
        <taxon>Kickxellomycotina</taxon>
        <taxon>Harpellomycetes</taxon>
        <taxon>Harpellales</taxon>
        <taxon>Legeriomycetaceae</taxon>
        <taxon>Smittium</taxon>
    </lineage>
</organism>
<feature type="compositionally biased region" description="Low complexity" evidence="8">
    <location>
        <begin position="35"/>
        <end position="51"/>
    </location>
</feature>
<feature type="compositionally biased region" description="Low complexity" evidence="8">
    <location>
        <begin position="74"/>
        <end position="89"/>
    </location>
</feature>
<sequence length="302" mass="34626">MIFIHRVFPNHSLNDSDDNQTNSLKNPKINDPVLSPDNKNSSNNNDICSISTPENTSNQRLSKSEKADYPQETNYNYASANNSKSNPYAHHSNDDIPNNSLNENLDINQINSLADVNDLYTNKLKNLSFGNSIRKSNSAEQIDSRNMNDPHNTFNDDFDHMNNSGFENNEGSEHRPEHTNPSFKNEILYKVKKLENFYDDIKGKVMIYLAVFNVINLVVNASIFYSFEKSQWTFYDAVWFCFISFTTIGYGDRTPVKSVSYTYFAFIILFSVSTFSTLLVLIVDRLNTYSNEKLKALLNKFS</sequence>
<reference evidence="12" key="1">
    <citation type="submission" date="2017-01" db="EMBL/GenBank/DDBJ databases">
        <authorList>
            <person name="Wang Y."/>
            <person name="White M."/>
            <person name="Kvist S."/>
            <person name="Moncalvo J.-M."/>
        </authorList>
    </citation>
    <scope>NUCLEOTIDE SEQUENCE [LARGE SCALE GENOMIC DNA]</scope>
    <source>
        <strain evidence="12">ID-206-W2</strain>
    </source>
</reference>
<feature type="transmembrane region" description="Helical" evidence="9">
    <location>
        <begin position="232"/>
        <end position="251"/>
    </location>
</feature>
<evidence type="ECO:0000313" key="11">
    <source>
        <dbReference type="EMBL" id="OMJ28729.1"/>
    </source>
</evidence>
<evidence type="ECO:0000256" key="9">
    <source>
        <dbReference type="SAM" id="Phobius"/>
    </source>
</evidence>
<dbReference type="Proteomes" id="UP000187429">
    <property type="component" value="Unassembled WGS sequence"/>
</dbReference>
<gene>
    <name evidence="11" type="ORF">AYI69_g1789</name>
</gene>
<evidence type="ECO:0000259" key="10">
    <source>
        <dbReference type="Pfam" id="PF07885"/>
    </source>
</evidence>
<dbReference type="GO" id="GO:0022841">
    <property type="term" value="F:potassium ion leak channel activity"/>
    <property type="evidence" value="ECO:0007669"/>
    <property type="project" value="TreeGrafter"/>
</dbReference>
<evidence type="ECO:0000256" key="5">
    <source>
        <dbReference type="ARBA" id="ARBA00023065"/>
    </source>
</evidence>
<comment type="caution">
    <text evidence="11">The sequence shown here is derived from an EMBL/GenBank/DDBJ whole genome shotgun (WGS) entry which is preliminary data.</text>
</comment>
<dbReference type="GO" id="GO:0005886">
    <property type="term" value="C:plasma membrane"/>
    <property type="evidence" value="ECO:0007669"/>
    <property type="project" value="TreeGrafter"/>
</dbReference>
<dbReference type="GO" id="GO:0030322">
    <property type="term" value="P:stabilization of membrane potential"/>
    <property type="evidence" value="ECO:0007669"/>
    <property type="project" value="TreeGrafter"/>
</dbReference>
<evidence type="ECO:0000256" key="6">
    <source>
        <dbReference type="ARBA" id="ARBA00023136"/>
    </source>
</evidence>
<dbReference type="AlphaFoldDB" id="A0A1R1YP90"/>
<feature type="transmembrane region" description="Helical" evidence="9">
    <location>
        <begin position="205"/>
        <end position="225"/>
    </location>
</feature>
<dbReference type="InterPro" id="IPR013099">
    <property type="entry name" value="K_chnl_dom"/>
</dbReference>
<dbReference type="EMBL" id="LSSM01000497">
    <property type="protein sequence ID" value="OMJ28729.1"/>
    <property type="molecule type" value="Genomic_DNA"/>
</dbReference>
<evidence type="ECO:0000256" key="4">
    <source>
        <dbReference type="ARBA" id="ARBA00022989"/>
    </source>
</evidence>
<feature type="transmembrane region" description="Helical" evidence="9">
    <location>
        <begin position="263"/>
        <end position="283"/>
    </location>
</feature>
<keyword evidence="12" id="KW-1185">Reference proteome</keyword>
<accession>A0A1R1YP90</accession>
<dbReference type="Gene3D" id="1.10.287.70">
    <property type="match status" value="1"/>
</dbReference>
<keyword evidence="3 9" id="KW-0812">Transmembrane</keyword>
<dbReference type="PANTHER" id="PTHR11003:SF345">
    <property type="entry name" value="TWIK FAMILY OF POTASSIUM CHANNELS PROTEIN 18"/>
    <property type="match status" value="1"/>
</dbReference>
<protein>
    <recommendedName>
        <fullName evidence="10">Potassium channel domain-containing protein</fullName>
    </recommendedName>
</protein>
<evidence type="ECO:0000313" key="12">
    <source>
        <dbReference type="Proteomes" id="UP000187429"/>
    </source>
</evidence>
<evidence type="ECO:0000256" key="7">
    <source>
        <dbReference type="ARBA" id="ARBA00023303"/>
    </source>
</evidence>
<proteinExistence type="predicted"/>